<evidence type="ECO:0008006" key="5">
    <source>
        <dbReference type="Google" id="ProtNLM"/>
    </source>
</evidence>
<keyword evidence="2" id="KW-0812">Transmembrane</keyword>
<protein>
    <recommendedName>
        <fullName evidence="5">Hydroxylamine reductase</fullName>
    </recommendedName>
</protein>
<dbReference type="RefSeq" id="WP_048900123.1">
    <property type="nucleotide sequence ID" value="NZ_AP024853.1"/>
</dbReference>
<sequence>MKNILTGIAALIVGAFTLIMATVMGLFISVAALLTTPFIKRKFAYAHAETRFNRGQMHTAHQGSSNVIDGEYEDISRR</sequence>
<keyword evidence="4" id="KW-1185">Reference proteome</keyword>
<gene>
    <name evidence="3" type="ORF">C9I94_18190</name>
</gene>
<evidence type="ECO:0000313" key="3">
    <source>
        <dbReference type="EMBL" id="PSW23104.1"/>
    </source>
</evidence>
<keyword evidence="2" id="KW-0472">Membrane</keyword>
<feature type="region of interest" description="Disordered" evidence="1">
    <location>
        <begin position="57"/>
        <end position="78"/>
    </location>
</feature>
<dbReference type="EMBL" id="PYLZ01000010">
    <property type="protein sequence ID" value="PSW23104.1"/>
    <property type="molecule type" value="Genomic_DNA"/>
</dbReference>
<comment type="caution">
    <text evidence="3">The sequence shown here is derived from an EMBL/GenBank/DDBJ whole genome shotgun (WGS) entry which is preliminary data.</text>
</comment>
<feature type="transmembrane region" description="Helical" evidence="2">
    <location>
        <begin position="6"/>
        <end position="34"/>
    </location>
</feature>
<accession>A0A0J8XV68</accession>
<dbReference type="Proteomes" id="UP000240481">
    <property type="component" value="Unassembled WGS sequence"/>
</dbReference>
<name>A0A0J8XV68_9GAMM</name>
<dbReference type="AlphaFoldDB" id="A0A0J8XV68"/>
<keyword evidence="2" id="KW-1133">Transmembrane helix</keyword>
<evidence type="ECO:0000256" key="1">
    <source>
        <dbReference type="SAM" id="MobiDB-lite"/>
    </source>
</evidence>
<evidence type="ECO:0000313" key="4">
    <source>
        <dbReference type="Proteomes" id="UP000240481"/>
    </source>
</evidence>
<proteinExistence type="predicted"/>
<evidence type="ECO:0000256" key="2">
    <source>
        <dbReference type="SAM" id="Phobius"/>
    </source>
</evidence>
<reference evidence="3 4" key="1">
    <citation type="submission" date="2018-01" db="EMBL/GenBank/DDBJ databases">
        <title>Whole genome sequencing of Histamine producing bacteria.</title>
        <authorList>
            <person name="Butler K."/>
        </authorList>
    </citation>
    <scope>NUCLEOTIDE SEQUENCE [LARGE SCALE GENOMIC DNA]</scope>
    <source>
        <strain evidence="3 4">DSM 24669</strain>
    </source>
</reference>
<organism evidence="3 4">
    <name type="scientific">Photobacterium swingsii</name>
    <dbReference type="NCBI Taxonomy" id="680026"/>
    <lineage>
        <taxon>Bacteria</taxon>
        <taxon>Pseudomonadati</taxon>
        <taxon>Pseudomonadota</taxon>
        <taxon>Gammaproteobacteria</taxon>
        <taxon>Vibrionales</taxon>
        <taxon>Vibrionaceae</taxon>
        <taxon>Photobacterium</taxon>
    </lineage>
</organism>
<dbReference type="OrthoDB" id="5901727at2"/>